<sequence length="97" mass="10385">MSVELPVSTNILATTKLDIVGLTTKGSSWGNSNPTSSLSEKLISPVLWVAAEKPALRAYFLLAFEVSPSSAIPPEMVSTLPVIHGDRSLPLRSLAYF</sequence>
<evidence type="ECO:0000313" key="2">
    <source>
        <dbReference type="Proteomes" id="UP001454036"/>
    </source>
</evidence>
<evidence type="ECO:0000313" key="1">
    <source>
        <dbReference type="EMBL" id="GAA0140493.1"/>
    </source>
</evidence>
<dbReference type="Proteomes" id="UP001454036">
    <property type="component" value="Unassembled WGS sequence"/>
</dbReference>
<keyword evidence="2" id="KW-1185">Reference proteome</keyword>
<gene>
    <name evidence="1" type="ORF">LIER_01825</name>
</gene>
<comment type="caution">
    <text evidence="1">The sequence shown here is derived from an EMBL/GenBank/DDBJ whole genome shotgun (WGS) entry which is preliminary data.</text>
</comment>
<reference evidence="1 2" key="1">
    <citation type="submission" date="2024-01" db="EMBL/GenBank/DDBJ databases">
        <title>The complete chloroplast genome sequence of Lithospermum erythrorhizon: insights into the phylogenetic relationship among Boraginaceae species and the maternal lineages of purple gromwells.</title>
        <authorList>
            <person name="Okada T."/>
            <person name="Watanabe K."/>
        </authorList>
    </citation>
    <scope>NUCLEOTIDE SEQUENCE [LARGE SCALE GENOMIC DNA]</scope>
</reference>
<dbReference type="AlphaFoldDB" id="A0AAV3NRW7"/>
<accession>A0AAV3NRW7</accession>
<proteinExistence type="predicted"/>
<protein>
    <submittedName>
        <fullName evidence="1">Uncharacterized protein</fullName>
    </submittedName>
</protein>
<dbReference type="EMBL" id="BAABME010000187">
    <property type="protein sequence ID" value="GAA0140493.1"/>
    <property type="molecule type" value="Genomic_DNA"/>
</dbReference>
<name>A0AAV3NRW7_LITER</name>
<organism evidence="1 2">
    <name type="scientific">Lithospermum erythrorhizon</name>
    <name type="common">Purple gromwell</name>
    <name type="synonym">Lithospermum officinale var. erythrorhizon</name>
    <dbReference type="NCBI Taxonomy" id="34254"/>
    <lineage>
        <taxon>Eukaryota</taxon>
        <taxon>Viridiplantae</taxon>
        <taxon>Streptophyta</taxon>
        <taxon>Embryophyta</taxon>
        <taxon>Tracheophyta</taxon>
        <taxon>Spermatophyta</taxon>
        <taxon>Magnoliopsida</taxon>
        <taxon>eudicotyledons</taxon>
        <taxon>Gunneridae</taxon>
        <taxon>Pentapetalae</taxon>
        <taxon>asterids</taxon>
        <taxon>lamiids</taxon>
        <taxon>Boraginales</taxon>
        <taxon>Boraginaceae</taxon>
        <taxon>Boraginoideae</taxon>
        <taxon>Lithospermeae</taxon>
        <taxon>Lithospermum</taxon>
    </lineage>
</organism>